<dbReference type="EMBL" id="JAHRHJ020000007">
    <property type="protein sequence ID" value="KAH9309077.1"/>
    <property type="molecule type" value="Genomic_DNA"/>
</dbReference>
<dbReference type="GO" id="GO:0003677">
    <property type="term" value="F:DNA binding"/>
    <property type="evidence" value="ECO:0007669"/>
    <property type="project" value="UniProtKB-UniRule"/>
</dbReference>
<dbReference type="Proteomes" id="UP000824469">
    <property type="component" value="Unassembled WGS sequence"/>
</dbReference>
<dbReference type="GO" id="GO:0003700">
    <property type="term" value="F:DNA-binding transcription factor activity"/>
    <property type="evidence" value="ECO:0007669"/>
    <property type="project" value="InterPro"/>
</dbReference>
<dbReference type="PANTHER" id="PTHR47288:SF1">
    <property type="entry name" value="WUSCHEL-RELATED HOMEOBOX 9"/>
    <property type="match status" value="1"/>
</dbReference>
<dbReference type="PROSITE" id="PS50071">
    <property type="entry name" value="HOMEOBOX_2"/>
    <property type="match status" value="1"/>
</dbReference>
<keyword evidence="5 9" id="KW-0371">Homeobox</keyword>
<dbReference type="InterPro" id="IPR009057">
    <property type="entry name" value="Homeodomain-like_sf"/>
</dbReference>
<evidence type="ECO:0000256" key="1">
    <source>
        <dbReference type="ARBA" id="ARBA00004123"/>
    </source>
</evidence>
<dbReference type="SUPFAM" id="SSF46689">
    <property type="entry name" value="Homeodomain-like"/>
    <property type="match status" value="1"/>
</dbReference>
<evidence type="ECO:0000256" key="2">
    <source>
        <dbReference type="ARBA" id="ARBA00022473"/>
    </source>
</evidence>
<evidence type="ECO:0000256" key="3">
    <source>
        <dbReference type="ARBA" id="ARBA00023015"/>
    </source>
</evidence>
<accession>A0AA38FQQ4</accession>
<dbReference type="SMART" id="SM00389">
    <property type="entry name" value="HOX"/>
    <property type="match status" value="1"/>
</dbReference>
<keyword evidence="14" id="KW-1185">Reference proteome</keyword>
<evidence type="ECO:0000259" key="12">
    <source>
        <dbReference type="PROSITE" id="PS50071"/>
    </source>
</evidence>
<organism evidence="13 14">
    <name type="scientific">Taxus chinensis</name>
    <name type="common">Chinese yew</name>
    <name type="synonym">Taxus wallichiana var. chinensis</name>
    <dbReference type="NCBI Taxonomy" id="29808"/>
    <lineage>
        <taxon>Eukaryota</taxon>
        <taxon>Viridiplantae</taxon>
        <taxon>Streptophyta</taxon>
        <taxon>Embryophyta</taxon>
        <taxon>Tracheophyta</taxon>
        <taxon>Spermatophyta</taxon>
        <taxon>Pinopsida</taxon>
        <taxon>Pinidae</taxon>
        <taxon>Conifers II</taxon>
        <taxon>Cupressales</taxon>
        <taxon>Taxaceae</taxon>
        <taxon>Taxus</taxon>
    </lineage>
</organism>
<evidence type="ECO:0000256" key="9">
    <source>
        <dbReference type="PROSITE-ProRule" id="PRU00108"/>
    </source>
</evidence>
<evidence type="ECO:0000313" key="14">
    <source>
        <dbReference type="Proteomes" id="UP000824469"/>
    </source>
</evidence>
<keyword evidence="2" id="KW-0217">Developmental protein</keyword>
<feature type="compositionally biased region" description="Basic and acidic residues" evidence="11">
    <location>
        <begin position="19"/>
        <end position="32"/>
    </location>
</feature>
<evidence type="ECO:0000256" key="8">
    <source>
        <dbReference type="ARBA" id="ARBA00024040"/>
    </source>
</evidence>
<dbReference type="PANTHER" id="PTHR47288">
    <property type="entry name" value="WUSCHEL-RELATED HOMEOBOX 9"/>
    <property type="match status" value="1"/>
</dbReference>
<evidence type="ECO:0000256" key="7">
    <source>
        <dbReference type="ARBA" id="ARBA00023242"/>
    </source>
</evidence>
<comment type="subcellular location">
    <subcellularLocation>
        <location evidence="1 9 10">Nucleus</location>
    </subcellularLocation>
</comment>
<comment type="caution">
    <text evidence="13">The sequence shown here is derived from an EMBL/GenBank/DDBJ whole genome shotgun (WGS) entry which is preliminary data.</text>
</comment>
<name>A0AA38FQQ4_TAXCH</name>
<keyword evidence="7 9" id="KW-0539">Nucleus</keyword>
<evidence type="ECO:0000256" key="10">
    <source>
        <dbReference type="RuleBase" id="RU000682"/>
    </source>
</evidence>
<keyword evidence="4 9" id="KW-0238">DNA-binding</keyword>
<keyword evidence="6" id="KW-0804">Transcription</keyword>
<gene>
    <name evidence="13" type="ORF">KI387_036988</name>
</gene>
<dbReference type="Pfam" id="PF00046">
    <property type="entry name" value="Homeodomain"/>
    <property type="match status" value="1"/>
</dbReference>
<dbReference type="GO" id="GO:0050793">
    <property type="term" value="P:regulation of developmental process"/>
    <property type="evidence" value="ECO:0007669"/>
    <property type="project" value="InterPro"/>
</dbReference>
<dbReference type="CDD" id="cd00086">
    <property type="entry name" value="homeodomain"/>
    <property type="match status" value="1"/>
</dbReference>
<dbReference type="InterPro" id="IPR044557">
    <property type="entry name" value="WOX8/9-like"/>
</dbReference>
<proteinExistence type="inferred from homology"/>
<reference evidence="13 14" key="1">
    <citation type="journal article" date="2021" name="Nat. Plants">
        <title>The Taxus genome provides insights into paclitaxel biosynthesis.</title>
        <authorList>
            <person name="Xiong X."/>
            <person name="Gou J."/>
            <person name="Liao Q."/>
            <person name="Li Y."/>
            <person name="Zhou Q."/>
            <person name="Bi G."/>
            <person name="Li C."/>
            <person name="Du R."/>
            <person name="Wang X."/>
            <person name="Sun T."/>
            <person name="Guo L."/>
            <person name="Liang H."/>
            <person name="Lu P."/>
            <person name="Wu Y."/>
            <person name="Zhang Z."/>
            <person name="Ro D.K."/>
            <person name="Shang Y."/>
            <person name="Huang S."/>
            <person name="Yan J."/>
        </authorList>
    </citation>
    <scope>NUCLEOTIDE SEQUENCE [LARGE SCALE GENOMIC DNA]</scope>
    <source>
        <strain evidence="13">Ta-2019</strain>
    </source>
</reference>
<dbReference type="AlphaFoldDB" id="A0AA38FQQ4"/>
<evidence type="ECO:0000313" key="13">
    <source>
        <dbReference type="EMBL" id="KAH9309077.1"/>
    </source>
</evidence>
<dbReference type="Gene3D" id="1.10.10.60">
    <property type="entry name" value="Homeodomain-like"/>
    <property type="match status" value="1"/>
</dbReference>
<evidence type="ECO:0000256" key="4">
    <source>
        <dbReference type="ARBA" id="ARBA00023125"/>
    </source>
</evidence>
<feature type="region of interest" description="Disordered" evidence="11">
    <location>
        <begin position="1"/>
        <end position="36"/>
    </location>
</feature>
<dbReference type="GO" id="GO:0005634">
    <property type="term" value="C:nucleus"/>
    <property type="evidence" value="ECO:0007669"/>
    <property type="project" value="UniProtKB-SubCell"/>
</dbReference>
<feature type="DNA-binding region" description="Homeobox" evidence="9">
    <location>
        <begin position="29"/>
        <end position="93"/>
    </location>
</feature>
<evidence type="ECO:0000256" key="5">
    <source>
        <dbReference type="ARBA" id="ARBA00023155"/>
    </source>
</evidence>
<keyword evidence="3" id="KW-0805">Transcription regulation</keyword>
<dbReference type="OMA" id="CGYMAND"/>
<comment type="similarity">
    <text evidence="8">Belongs to the WUS homeobox family.</text>
</comment>
<dbReference type="InterPro" id="IPR001356">
    <property type="entry name" value="HD"/>
</dbReference>
<evidence type="ECO:0000256" key="11">
    <source>
        <dbReference type="SAM" id="MobiDB-lite"/>
    </source>
</evidence>
<feature type="region of interest" description="Disordered" evidence="11">
    <location>
        <begin position="90"/>
        <end position="117"/>
    </location>
</feature>
<protein>
    <recommendedName>
        <fullName evidence="12">Homeobox domain-containing protein</fullName>
    </recommendedName>
</protein>
<feature type="domain" description="Homeobox" evidence="12">
    <location>
        <begin position="27"/>
        <end position="92"/>
    </location>
</feature>
<evidence type="ECO:0000256" key="6">
    <source>
        <dbReference type="ARBA" id="ARBA00023163"/>
    </source>
</evidence>
<sequence length="296" mass="32286">MASWTALFKANSSTPTSHKPAEYEQRKEETKSRWNPKRQQIDILESIFKSGKANPTRKEIEAIKTELQQFGEVGDANIFYWFQNRKSRSKKRQRRLDRPAATEIAKPIANGSSSTHNIAYNATTPTSMGESSAALIPTDQYINMQAAASAAATGGGILSEDVMTSADNYSGAISSSVPQNYSTFLMSCEENSCPFNLDHLQYAALISSTLNDHNTATHGGSGGGVAKDEDEGSLTVFIDGVKYQVPRGPINVKASFGENAYLVDSWGQQILTNEGGFTFQALHNGATYHLLSMSRH</sequence>